<dbReference type="GO" id="GO:0031992">
    <property type="term" value="F:energy transducer activity"/>
    <property type="evidence" value="ECO:0007669"/>
    <property type="project" value="TreeGrafter"/>
</dbReference>
<evidence type="ECO:0000256" key="7">
    <source>
        <dbReference type="ARBA" id="ARBA00022927"/>
    </source>
</evidence>
<dbReference type="SUPFAM" id="SSF74653">
    <property type="entry name" value="TolA/TonB C-terminal domain"/>
    <property type="match status" value="1"/>
</dbReference>
<evidence type="ECO:0000259" key="10">
    <source>
        <dbReference type="PROSITE" id="PS52015"/>
    </source>
</evidence>
<evidence type="ECO:0000256" key="9">
    <source>
        <dbReference type="ARBA" id="ARBA00023136"/>
    </source>
</evidence>
<feature type="domain" description="TonB C-terminal" evidence="10">
    <location>
        <begin position="139"/>
        <end position="229"/>
    </location>
</feature>
<name>A0A5S5DYC6_9FLAO</name>
<evidence type="ECO:0000313" key="12">
    <source>
        <dbReference type="Proteomes" id="UP000323136"/>
    </source>
</evidence>
<accession>A0A5S5DYC6</accession>
<dbReference type="InterPro" id="IPR051045">
    <property type="entry name" value="TonB-dependent_transducer"/>
</dbReference>
<keyword evidence="7" id="KW-0653">Protein transport</keyword>
<organism evidence="11 12">
    <name type="scientific">Tenacibaculum adriaticum</name>
    <dbReference type="NCBI Taxonomy" id="413713"/>
    <lineage>
        <taxon>Bacteria</taxon>
        <taxon>Pseudomonadati</taxon>
        <taxon>Bacteroidota</taxon>
        <taxon>Flavobacteriia</taxon>
        <taxon>Flavobacteriales</taxon>
        <taxon>Flavobacteriaceae</taxon>
        <taxon>Tenacibaculum</taxon>
    </lineage>
</organism>
<keyword evidence="5" id="KW-0997">Cell inner membrane</keyword>
<keyword evidence="3" id="KW-0813">Transport</keyword>
<keyword evidence="12" id="KW-1185">Reference proteome</keyword>
<dbReference type="RefSeq" id="WP_148868478.1">
    <property type="nucleotide sequence ID" value="NZ_VNIA01000001.1"/>
</dbReference>
<dbReference type="NCBIfam" id="TIGR01352">
    <property type="entry name" value="tonB_Cterm"/>
    <property type="match status" value="1"/>
</dbReference>
<evidence type="ECO:0000256" key="4">
    <source>
        <dbReference type="ARBA" id="ARBA00022475"/>
    </source>
</evidence>
<dbReference type="PROSITE" id="PS52015">
    <property type="entry name" value="TONB_CTD"/>
    <property type="match status" value="1"/>
</dbReference>
<dbReference type="OrthoDB" id="795337at2"/>
<keyword evidence="8" id="KW-1133">Transmembrane helix</keyword>
<dbReference type="GO" id="GO:0055085">
    <property type="term" value="P:transmembrane transport"/>
    <property type="evidence" value="ECO:0007669"/>
    <property type="project" value="InterPro"/>
</dbReference>
<evidence type="ECO:0000256" key="1">
    <source>
        <dbReference type="ARBA" id="ARBA00004383"/>
    </source>
</evidence>
<keyword evidence="4" id="KW-1003">Cell membrane</keyword>
<evidence type="ECO:0000256" key="3">
    <source>
        <dbReference type="ARBA" id="ARBA00022448"/>
    </source>
</evidence>
<dbReference type="Proteomes" id="UP000323136">
    <property type="component" value="Unassembled WGS sequence"/>
</dbReference>
<protein>
    <submittedName>
        <fullName evidence="11">TonB family protein</fullName>
    </submittedName>
</protein>
<dbReference type="GO" id="GO:0015031">
    <property type="term" value="P:protein transport"/>
    <property type="evidence" value="ECO:0007669"/>
    <property type="project" value="UniProtKB-KW"/>
</dbReference>
<dbReference type="PANTHER" id="PTHR33446">
    <property type="entry name" value="PROTEIN TONB-RELATED"/>
    <property type="match status" value="1"/>
</dbReference>
<evidence type="ECO:0000256" key="2">
    <source>
        <dbReference type="ARBA" id="ARBA00006555"/>
    </source>
</evidence>
<evidence type="ECO:0000256" key="6">
    <source>
        <dbReference type="ARBA" id="ARBA00022692"/>
    </source>
</evidence>
<comment type="similarity">
    <text evidence="2">Belongs to the TonB family.</text>
</comment>
<keyword evidence="9" id="KW-0472">Membrane</keyword>
<comment type="subcellular location">
    <subcellularLocation>
        <location evidence="1">Cell inner membrane</location>
        <topology evidence="1">Single-pass membrane protein</topology>
        <orientation evidence="1">Periplasmic side</orientation>
    </subcellularLocation>
</comment>
<proteinExistence type="inferred from homology"/>
<comment type="caution">
    <text evidence="11">The sequence shown here is derived from an EMBL/GenBank/DDBJ whole genome shotgun (WGS) entry which is preliminary data.</text>
</comment>
<sequence>MKKVHWFLFFLFIGKFVTSYGQNNCESSKDLLDLNSIEKCAAKASVKKNFRETRQITVKVTASKRRFLKKRKAKLISTVNDINSYDISNASKPFKPSAINIIKAIEKEEENTIDKFSTVDKIPLFKSCKETIKKEQLKCFNVEMMGFINKNINYPDDAINKGITGKISAKFIIDKKGKADNIQISGTRDDRILKKEVMRLITKLPRFIPAEKNGKSTPVEYEFKLNFSL</sequence>
<dbReference type="InterPro" id="IPR006260">
    <property type="entry name" value="TonB/TolA_C"/>
</dbReference>
<evidence type="ECO:0000256" key="8">
    <source>
        <dbReference type="ARBA" id="ARBA00022989"/>
    </source>
</evidence>
<dbReference type="Pfam" id="PF03544">
    <property type="entry name" value="TonB_C"/>
    <property type="match status" value="1"/>
</dbReference>
<reference evidence="11 12" key="1">
    <citation type="submission" date="2019-07" db="EMBL/GenBank/DDBJ databases">
        <title>Genomic Encyclopedia of Type Strains, Phase IV (KMG-IV): sequencing the most valuable type-strain genomes for metagenomic binning, comparative biology and taxonomic classification.</title>
        <authorList>
            <person name="Goeker M."/>
        </authorList>
    </citation>
    <scope>NUCLEOTIDE SEQUENCE [LARGE SCALE GENOMIC DNA]</scope>
    <source>
        <strain evidence="11 12">DSM 18961</strain>
    </source>
</reference>
<evidence type="ECO:0000313" key="11">
    <source>
        <dbReference type="EMBL" id="TYP99772.1"/>
    </source>
</evidence>
<dbReference type="AlphaFoldDB" id="A0A5S5DYC6"/>
<dbReference type="PANTHER" id="PTHR33446:SF2">
    <property type="entry name" value="PROTEIN TONB"/>
    <property type="match status" value="1"/>
</dbReference>
<dbReference type="GO" id="GO:0098797">
    <property type="term" value="C:plasma membrane protein complex"/>
    <property type="evidence" value="ECO:0007669"/>
    <property type="project" value="TreeGrafter"/>
</dbReference>
<keyword evidence="6" id="KW-0812">Transmembrane</keyword>
<gene>
    <name evidence="11" type="ORF">C7447_101376</name>
</gene>
<evidence type="ECO:0000256" key="5">
    <source>
        <dbReference type="ARBA" id="ARBA00022519"/>
    </source>
</evidence>
<dbReference type="Gene3D" id="3.30.1150.10">
    <property type="match status" value="1"/>
</dbReference>
<dbReference type="InterPro" id="IPR037682">
    <property type="entry name" value="TonB_C"/>
</dbReference>
<dbReference type="EMBL" id="VNIA01000001">
    <property type="protein sequence ID" value="TYP99772.1"/>
    <property type="molecule type" value="Genomic_DNA"/>
</dbReference>